<keyword evidence="7" id="KW-0927">Auxin signaling pathway</keyword>
<evidence type="ECO:0000256" key="1">
    <source>
        <dbReference type="ARBA" id="ARBA00002281"/>
    </source>
</evidence>
<dbReference type="GO" id="GO:0005886">
    <property type="term" value="C:plasma membrane"/>
    <property type="evidence" value="ECO:0007669"/>
    <property type="project" value="UniProtKB-SubCell"/>
</dbReference>
<comment type="similarity">
    <text evidence="3">Belongs to the BIG GRAIN 1 (BG1) plant protein family.</text>
</comment>
<feature type="compositionally biased region" description="Basic and acidic residues" evidence="8">
    <location>
        <begin position="77"/>
        <end position="98"/>
    </location>
</feature>
<evidence type="ECO:0000256" key="4">
    <source>
        <dbReference type="ARBA" id="ARBA00022448"/>
    </source>
</evidence>
<reference evidence="9 10" key="1">
    <citation type="submission" date="2018-06" db="EMBL/GenBank/DDBJ databases">
        <title>The Genome of Cuscuta australis (Dodder) Provides Insight into the Evolution of Plant Parasitism.</title>
        <authorList>
            <person name="Liu H."/>
        </authorList>
    </citation>
    <scope>NUCLEOTIDE SEQUENCE [LARGE SCALE GENOMIC DNA]</scope>
    <source>
        <strain evidence="10">cv. Yunnan</strain>
        <tissue evidence="9">Vines</tissue>
    </source>
</reference>
<dbReference type="PANTHER" id="PTHR33541">
    <property type="entry name" value="PROTEIN BIG GRAIN 1-LIKE A-RELATED"/>
    <property type="match status" value="1"/>
</dbReference>
<feature type="compositionally biased region" description="Basic residues" evidence="8">
    <location>
        <begin position="170"/>
        <end position="179"/>
    </location>
</feature>
<dbReference type="GO" id="GO:0009734">
    <property type="term" value="P:auxin-activated signaling pathway"/>
    <property type="evidence" value="ECO:0007669"/>
    <property type="project" value="UniProtKB-KW"/>
</dbReference>
<evidence type="ECO:0000313" key="9">
    <source>
        <dbReference type="EMBL" id="RAL43854.1"/>
    </source>
</evidence>
<evidence type="ECO:0000256" key="6">
    <source>
        <dbReference type="ARBA" id="ARBA00023136"/>
    </source>
</evidence>
<dbReference type="AlphaFoldDB" id="A0A328DE96"/>
<dbReference type="EMBL" id="NQVE01000152">
    <property type="protein sequence ID" value="RAL43854.1"/>
    <property type="molecule type" value="Genomic_DNA"/>
</dbReference>
<feature type="compositionally biased region" description="Low complexity" evidence="8">
    <location>
        <begin position="117"/>
        <end position="133"/>
    </location>
</feature>
<comment type="subcellular location">
    <subcellularLocation>
        <location evidence="2">Cell membrane</location>
    </subcellularLocation>
</comment>
<evidence type="ECO:0000256" key="2">
    <source>
        <dbReference type="ARBA" id="ARBA00004236"/>
    </source>
</evidence>
<sequence>MDAYYAGFIRRRDAELSHSNSVPSFSSSLLDSVYRSIEGRTEELGVDCRDTMRKKQGNNNSNGGGGGRGSVSKGRNAGREDGEGFGRIERWTGEERAVARRNSAVEVDRKLSRMWNSSSSGSSDSSSGVFSSSELEPVSGVPAGPSCYGLNRGRPKPVRTGSEHPGKGKTTTKKSRARKISGDLKKVKQPISPGGRLASFLNSLFTARKGKISSAAGSDEDRRAKSLNASACSSASSYSRSCLSKSTTTSTAVAPSSAVKRSVRFYPVSVIVDEDNRPCGHKNLDVPVQTEKNRRAEAAAAAARDLLRTYQKKVEKEFGLTRNNNVIKNLKVYEEDEDDDADSYASSDLFELENLSAVGMQRYGEELPVYETTNLGTNRAIASGLIL</sequence>
<evidence type="ECO:0008006" key="11">
    <source>
        <dbReference type="Google" id="ProtNLM"/>
    </source>
</evidence>
<keyword evidence="5" id="KW-1003">Cell membrane</keyword>
<keyword evidence="4" id="KW-0813">Transport</keyword>
<keyword evidence="6" id="KW-0472">Membrane</keyword>
<evidence type="ECO:0000256" key="3">
    <source>
        <dbReference type="ARBA" id="ARBA00010067"/>
    </source>
</evidence>
<name>A0A328DE96_9ASTE</name>
<feature type="compositionally biased region" description="Basic and acidic residues" evidence="8">
    <location>
        <begin position="44"/>
        <end position="53"/>
    </location>
</feature>
<feature type="region of interest" description="Disordered" evidence="8">
    <location>
        <begin position="44"/>
        <end position="192"/>
    </location>
</feature>
<evidence type="ECO:0000256" key="8">
    <source>
        <dbReference type="SAM" id="MobiDB-lite"/>
    </source>
</evidence>
<evidence type="ECO:0000256" key="5">
    <source>
        <dbReference type="ARBA" id="ARBA00022475"/>
    </source>
</evidence>
<evidence type="ECO:0000256" key="7">
    <source>
        <dbReference type="ARBA" id="ARBA00023294"/>
    </source>
</evidence>
<evidence type="ECO:0000313" key="10">
    <source>
        <dbReference type="Proteomes" id="UP000249390"/>
    </source>
</evidence>
<dbReference type="PANTHER" id="PTHR33541:SF28">
    <property type="entry name" value="PROTEIN BIG GRAIN 1-LIKE A"/>
    <property type="match status" value="1"/>
</dbReference>
<gene>
    <name evidence="9" type="ORF">DM860_014355</name>
</gene>
<protein>
    <recommendedName>
        <fullName evidence="11">Protein BIG GRAIN 1-like B</fullName>
    </recommendedName>
</protein>
<accession>A0A328DE96</accession>
<proteinExistence type="inferred from homology"/>
<organism evidence="9 10">
    <name type="scientific">Cuscuta australis</name>
    <dbReference type="NCBI Taxonomy" id="267555"/>
    <lineage>
        <taxon>Eukaryota</taxon>
        <taxon>Viridiplantae</taxon>
        <taxon>Streptophyta</taxon>
        <taxon>Embryophyta</taxon>
        <taxon>Tracheophyta</taxon>
        <taxon>Spermatophyta</taxon>
        <taxon>Magnoliopsida</taxon>
        <taxon>eudicotyledons</taxon>
        <taxon>Gunneridae</taxon>
        <taxon>Pentapetalae</taxon>
        <taxon>asterids</taxon>
        <taxon>lamiids</taxon>
        <taxon>Solanales</taxon>
        <taxon>Convolvulaceae</taxon>
        <taxon>Cuscuteae</taxon>
        <taxon>Cuscuta</taxon>
        <taxon>Cuscuta subgen. Grammica</taxon>
        <taxon>Cuscuta sect. Cleistogrammica</taxon>
    </lineage>
</organism>
<dbReference type="InterPro" id="IPR039621">
    <property type="entry name" value="BG1-like"/>
</dbReference>
<keyword evidence="10" id="KW-1185">Reference proteome</keyword>
<comment type="caution">
    <text evidence="9">The sequence shown here is derived from an EMBL/GenBank/DDBJ whole genome shotgun (WGS) entry which is preliminary data.</text>
</comment>
<dbReference type="Proteomes" id="UP000249390">
    <property type="component" value="Unassembled WGS sequence"/>
</dbReference>
<comment type="function">
    <text evidence="1">Involved in auxin transport. Regulator of the auxin signaling pathway.</text>
</comment>